<dbReference type="InterPro" id="IPR005467">
    <property type="entry name" value="His_kinase_dom"/>
</dbReference>
<dbReference type="InterPro" id="IPR036890">
    <property type="entry name" value="HATPase_C_sf"/>
</dbReference>
<evidence type="ECO:0000259" key="6">
    <source>
        <dbReference type="PROSITE" id="PS50109"/>
    </source>
</evidence>
<keyword evidence="4 8" id="KW-0808">Transferase</keyword>
<dbReference type="PRINTS" id="PR00344">
    <property type="entry name" value="BCTRLSENSOR"/>
</dbReference>
<sequence>MQADSLPSLAQLQARVAELEARLAERDDTAQAHIQLLGELLDNSRANVFAADSEMRLVAINRTARETFEHYRGFVPQIGDYVPQILLNHPDIMGRLAPVWPRVLAGEAFIDTISLGPSDAPRHYEIRYHALLDAQQQVQGGYLFAYDITERMAEQERLRQAEEALRQSQKMEAVGQLTGGIAHDFNNLLGSLLGALELAEQRLGEQRLADTARMLGLGRSNAMRAAALVQRLLAFSRQQTLMPQAVDVHRLVADMHDLIRSSTGPHIDFQDRTLAAQWSIRIDPQQLENALLNLCINARDAMPLGGTLRIGCENADLAAAEAKRLDLPTGHYLHIRVEDTGVGMPSEVLQHAFEPFFTTKPLGQGTGLGLSMAYGFVRQSGGQLLIDSVTGQGTCVHLYLPRDQSACATGHGEPATSATATLQPRMHRIMLVADQPALRLVLVEVLTELGYQVQAFESGHRALESLQKGPPPDLLITDVGLPGRLDGYQLAEACQDLVADAPVLLITGYETAETVHCARPGRRTELLHKPLDLNTLGERIERLLGIASHPR</sequence>
<dbReference type="Gene3D" id="3.30.450.20">
    <property type="entry name" value="PAS domain"/>
    <property type="match status" value="1"/>
</dbReference>
<dbReference type="SUPFAM" id="SSF52172">
    <property type="entry name" value="CheY-like"/>
    <property type="match status" value="1"/>
</dbReference>
<name>A0A0P7CY93_PSEPU</name>
<evidence type="ECO:0000259" key="7">
    <source>
        <dbReference type="PROSITE" id="PS50110"/>
    </source>
</evidence>
<evidence type="ECO:0000256" key="2">
    <source>
        <dbReference type="ARBA" id="ARBA00012438"/>
    </source>
</evidence>
<dbReference type="SMART" id="SM00448">
    <property type="entry name" value="REC"/>
    <property type="match status" value="1"/>
</dbReference>
<reference evidence="8 9" key="1">
    <citation type="submission" date="2015-10" db="EMBL/GenBank/DDBJ databases">
        <title>Pseudomonas putida clinical strains.</title>
        <authorList>
            <person name="Molina L."/>
            <person name="Udaondo Z."/>
        </authorList>
    </citation>
    <scope>NUCLEOTIDE SEQUENCE [LARGE SCALE GENOMIC DNA]</scope>
    <source>
        <strain evidence="8 9">HB13667</strain>
    </source>
</reference>
<dbReference type="SMART" id="SM00388">
    <property type="entry name" value="HisKA"/>
    <property type="match status" value="1"/>
</dbReference>
<dbReference type="PROSITE" id="PS50109">
    <property type="entry name" value="HIS_KIN"/>
    <property type="match status" value="1"/>
</dbReference>
<dbReference type="RefSeq" id="WP_054573533.1">
    <property type="nucleotide sequence ID" value="NZ_LKKS01000130.1"/>
</dbReference>
<dbReference type="SUPFAM" id="SSF55785">
    <property type="entry name" value="PYP-like sensor domain (PAS domain)"/>
    <property type="match status" value="1"/>
</dbReference>
<dbReference type="InterPro" id="IPR013656">
    <property type="entry name" value="PAS_4"/>
</dbReference>
<gene>
    <name evidence="8" type="ORF">HB13667_24190</name>
</gene>
<dbReference type="PROSITE" id="PS50110">
    <property type="entry name" value="RESPONSE_REGULATORY"/>
    <property type="match status" value="1"/>
</dbReference>
<evidence type="ECO:0000256" key="3">
    <source>
        <dbReference type="ARBA" id="ARBA00022553"/>
    </source>
</evidence>
<dbReference type="EC" id="2.7.13.3" evidence="2"/>
<dbReference type="PANTHER" id="PTHR43065:SF42">
    <property type="entry name" value="TWO-COMPONENT SENSOR PPRA"/>
    <property type="match status" value="1"/>
</dbReference>
<dbReference type="Pfam" id="PF08448">
    <property type="entry name" value="PAS_4"/>
    <property type="match status" value="1"/>
</dbReference>
<protein>
    <recommendedName>
        <fullName evidence="2">histidine kinase</fullName>
        <ecNumber evidence="2">2.7.13.3</ecNumber>
    </recommendedName>
</protein>
<dbReference type="Pfam" id="PF00072">
    <property type="entry name" value="Response_reg"/>
    <property type="match status" value="1"/>
</dbReference>
<dbReference type="Gene3D" id="3.30.565.10">
    <property type="entry name" value="Histidine kinase-like ATPase, C-terminal domain"/>
    <property type="match status" value="1"/>
</dbReference>
<dbReference type="Proteomes" id="UP000050437">
    <property type="component" value="Unassembled WGS sequence"/>
</dbReference>
<dbReference type="Pfam" id="PF02518">
    <property type="entry name" value="HATPase_c"/>
    <property type="match status" value="1"/>
</dbReference>
<dbReference type="Gene3D" id="1.10.287.130">
    <property type="match status" value="1"/>
</dbReference>
<dbReference type="InterPro" id="IPR001789">
    <property type="entry name" value="Sig_transdc_resp-reg_receiver"/>
</dbReference>
<comment type="catalytic activity">
    <reaction evidence="1">
        <text>ATP + protein L-histidine = ADP + protein N-phospho-L-histidine.</text>
        <dbReference type="EC" id="2.7.13.3"/>
    </reaction>
</comment>
<dbReference type="GO" id="GO:0000155">
    <property type="term" value="F:phosphorelay sensor kinase activity"/>
    <property type="evidence" value="ECO:0007669"/>
    <property type="project" value="InterPro"/>
</dbReference>
<comment type="caution">
    <text evidence="8">The sequence shown here is derived from an EMBL/GenBank/DDBJ whole genome shotgun (WGS) entry which is preliminary data.</text>
</comment>
<dbReference type="Pfam" id="PF00512">
    <property type="entry name" value="HisKA"/>
    <property type="match status" value="1"/>
</dbReference>
<dbReference type="EMBL" id="LKKS01000130">
    <property type="protein sequence ID" value="KPM59664.1"/>
    <property type="molecule type" value="Genomic_DNA"/>
</dbReference>
<keyword evidence="4 8" id="KW-0418">Kinase</keyword>
<organism evidence="8 9">
    <name type="scientific">Pseudomonas putida</name>
    <name type="common">Arthrobacter siderocapsulatus</name>
    <dbReference type="NCBI Taxonomy" id="303"/>
    <lineage>
        <taxon>Bacteria</taxon>
        <taxon>Pseudomonadati</taxon>
        <taxon>Pseudomonadota</taxon>
        <taxon>Gammaproteobacteria</taxon>
        <taxon>Pseudomonadales</taxon>
        <taxon>Pseudomonadaceae</taxon>
        <taxon>Pseudomonas</taxon>
    </lineage>
</organism>
<dbReference type="SUPFAM" id="SSF47384">
    <property type="entry name" value="Homodimeric domain of signal transducing histidine kinase"/>
    <property type="match status" value="1"/>
</dbReference>
<dbReference type="InterPro" id="IPR003661">
    <property type="entry name" value="HisK_dim/P_dom"/>
</dbReference>
<keyword evidence="3 5" id="KW-0597">Phosphoprotein</keyword>
<evidence type="ECO:0000256" key="4">
    <source>
        <dbReference type="ARBA" id="ARBA00022777"/>
    </source>
</evidence>
<dbReference type="CDD" id="cd00082">
    <property type="entry name" value="HisKA"/>
    <property type="match status" value="1"/>
</dbReference>
<dbReference type="InterPro" id="IPR003594">
    <property type="entry name" value="HATPase_dom"/>
</dbReference>
<proteinExistence type="predicted"/>
<dbReference type="InterPro" id="IPR035965">
    <property type="entry name" value="PAS-like_dom_sf"/>
</dbReference>
<dbReference type="AlphaFoldDB" id="A0A0P7CY93"/>
<dbReference type="SMART" id="SM00387">
    <property type="entry name" value="HATPase_c"/>
    <property type="match status" value="1"/>
</dbReference>
<dbReference type="PANTHER" id="PTHR43065">
    <property type="entry name" value="SENSOR HISTIDINE KINASE"/>
    <property type="match status" value="1"/>
</dbReference>
<accession>A0A0P7CY93</accession>
<evidence type="ECO:0000313" key="9">
    <source>
        <dbReference type="Proteomes" id="UP000050437"/>
    </source>
</evidence>
<feature type="modified residue" description="4-aspartylphosphate" evidence="5">
    <location>
        <position position="478"/>
    </location>
</feature>
<dbReference type="SUPFAM" id="SSF55874">
    <property type="entry name" value="ATPase domain of HSP90 chaperone/DNA topoisomerase II/histidine kinase"/>
    <property type="match status" value="1"/>
</dbReference>
<evidence type="ECO:0000256" key="5">
    <source>
        <dbReference type="PROSITE-ProRule" id="PRU00169"/>
    </source>
</evidence>
<dbReference type="InterPro" id="IPR004358">
    <property type="entry name" value="Sig_transdc_His_kin-like_C"/>
</dbReference>
<feature type="domain" description="Response regulatory" evidence="7">
    <location>
        <begin position="428"/>
        <end position="544"/>
    </location>
</feature>
<dbReference type="Gene3D" id="3.40.50.2300">
    <property type="match status" value="1"/>
</dbReference>
<dbReference type="InterPro" id="IPR036097">
    <property type="entry name" value="HisK_dim/P_sf"/>
</dbReference>
<evidence type="ECO:0000256" key="1">
    <source>
        <dbReference type="ARBA" id="ARBA00000085"/>
    </source>
</evidence>
<evidence type="ECO:0000313" key="8">
    <source>
        <dbReference type="EMBL" id="KPM59664.1"/>
    </source>
</evidence>
<feature type="domain" description="Histidine kinase" evidence="6">
    <location>
        <begin position="180"/>
        <end position="404"/>
    </location>
</feature>
<dbReference type="InterPro" id="IPR011006">
    <property type="entry name" value="CheY-like_superfamily"/>
</dbReference>